<accession>H0G7E4</accession>
<protein>
    <submittedName>
        <fullName evidence="1">Uncharacterized protein</fullName>
    </submittedName>
</protein>
<dbReference type="EMBL" id="AGVV01000077">
    <property type="protein sequence ID" value="EHK74785.1"/>
    <property type="molecule type" value="Genomic_DNA"/>
</dbReference>
<reference evidence="1 2" key="1">
    <citation type="journal article" date="2012" name="J. Bacteriol.">
        <title>Draft Genome Sequence of Sinorhizobium meliloti CCNWSX0020, a Nitrogen-Fixing Symbiont with Copper Tolerance Capability Isolated from Lead-Zinc Mine Tailings.</title>
        <authorList>
            <person name="Li Z."/>
            <person name="Ma Z."/>
            <person name="Hao X."/>
            <person name="Wei G."/>
        </authorList>
    </citation>
    <scope>NUCLEOTIDE SEQUENCE [LARGE SCALE GENOMIC DNA]</scope>
    <source>
        <strain evidence="1 2">CCNWSX0020</strain>
    </source>
</reference>
<name>H0G7E4_RHIML</name>
<evidence type="ECO:0000313" key="1">
    <source>
        <dbReference type="EMBL" id="EHK74785.1"/>
    </source>
</evidence>
<organism evidence="1 2">
    <name type="scientific">Sinorhizobium meliloti CCNWSX0020</name>
    <dbReference type="NCBI Taxonomy" id="1107881"/>
    <lineage>
        <taxon>Bacteria</taxon>
        <taxon>Pseudomonadati</taxon>
        <taxon>Pseudomonadota</taxon>
        <taxon>Alphaproteobacteria</taxon>
        <taxon>Hyphomicrobiales</taxon>
        <taxon>Rhizobiaceae</taxon>
        <taxon>Sinorhizobium/Ensifer group</taxon>
        <taxon>Sinorhizobium</taxon>
    </lineage>
</organism>
<dbReference type="AlphaFoldDB" id="H0G7E4"/>
<gene>
    <name evidence="1" type="ORF">SM0020_27131</name>
</gene>
<proteinExistence type="predicted"/>
<evidence type="ECO:0000313" key="2">
    <source>
        <dbReference type="Proteomes" id="UP000004038"/>
    </source>
</evidence>
<sequence>MPGAIVERQLLGRFLPPARAPGDGLRFEMYKECPVDLKSIFARSASVTQPKESL</sequence>
<dbReference type="PATRIC" id="fig|1107881.3.peg.5502"/>
<dbReference type="Proteomes" id="UP000004038">
    <property type="component" value="Unassembled WGS sequence"/>
</dbReference>